<dbReference type="Proteomes" id="UP000028123">
    <property type="component" value="Unassembled WGS sequence"/>
</dbReference>
<proteinExistence type="predicted"/>
<accession>A0A081P6Z0</accession>
<evidence type="ECO:0000313" key="3">
    <source>
        <dbReference type="Proteomes" id="UP000028123"/>
    </source>
</evidence>
<dbReference type="OrthoDB" id="9781996at2"/>
<dbReference type="CDD" id="cd21809">
    <property type="entry name" value="ABC-2_lan_permease-like"/>
    <property type="match status" value="1"/>
</dbReference>
<keyword evidence="3" id="KW-1185">Reference proteome</keyword>
<dbReference type="Pfam" id="PF12730">
    <property type="entry name" value="ABC2_membrane_4"/>
    <property type="match status" value="1"/>
</dbReference>
<feature type="transmembrane region" description="Helical" evidence="1">
    <location>
        <begin position="167"/>
        <end position="191"/>
    </location>
</feature>
<evidence type="ECO:0000256" key="1">
    <source>
        <dbReference type="SAM" id="Phobius"/>
    </source>
</evidence>
<dbReference type="PANTHER" id="PTHR37305:SF1">
    <property type="entry name" value="MEMBRANE PROTEIN"/>
    <property type="match status" value="1"/>
</dbReference>
<comment type="caution">
    <text evidence="2">The sequence shown here is derived from an EMBL/GenBank/DDBJ whole genome shotgun (WGS) entry which is preliminary data.</text>
</comment>
<dbReference type="AlphaFoldDB" id="A0A081P6Z0"/>
<gene>
    <name evidence="2" type="ORF">ET33_31920</name>
</gene>
<feature type="transmembrane region" description="Helical" evidence="1">
    <location>
        <begin position="139"/>
        <end position="160"/>
    </location>
</feature>
<sequence>MKSLFAAEWLKLKHSRILWIVILMPILLTAQGVGNFTRYTDVWTRDDWTVIIEQCLIFYPPMLLPFFIAIVIALMIRIEHSHNGWKHLLALPVRRGQIYAVKFGLALLLVVLNIAVFGASIIAAGLLAGANGPIPLGRIALPLLRLIPAVLPIMAIQFWLSLRYRHIGIPLGIGIGLAVPSLLVANTKYWIVYPWTYPTMAALASQSSTFSKGPLLYGAVALVFLLVTVFGFNEFRRRDIL</sequence>
<name>A0A081P6Z0_9BACL</name>
<dbReference type="EMBL" id="JNVM01000006">
    <property type="protein sequence ID" value="KEQ26463.1"/>
    <property type="molecule type" value="Genomic_DNA"/>
</dbReference>
<reference evidence="2 3" key="1">
    <citation type="submission" date="2014-06" db="EMBL/GenBank/DDBJ databases">
        <title>Draft genome sequence of Paenibacillus sp. MSt1.</title>
        <authorList>
            <person name="Aw Y.K."/>
            <person name="Ong K.S."/>
            <person name="Gan H.M."/>
            <person name="Lee S.M."/>
        </authorList>
    </citation>
    <scope>NUCLEOTIDE SEQUENCE [LARGE SCALE GENOMIC DNA]</scope>
    <source>
        <strain evidence="2 3">MSt1</strain>
    </source>
</reference>
<feature type="transmembrane region" description="Helical" evidence="1">
    <location>
        <begin position="215"/>
        <end position="235"/>
    </location>
</feature>
<keyword evidence="1" id="KW-0472">Membrane</keyword>
<dbReference type="RefSeq" id="WP_036679050.1">
    <property type="nucleotide sequence ID" value="NZ_JNVM01000006.1"/>
</dbReference>
<keyword evidence="1" id="KW-1133">Transmembrane helix</keyword>
<feature type="transmembrane region" description="Helical" evidence="1">
    <location>
        <begin position="99"/>
        <end position="127"/>
    </location>
</feature>
<evidence type="ECO:0008006" key="4">
    <source>
        <dbReference type="Google" id="ProtNLM"/>
    </source>
</evidence>
<organism evidence="2 3">
    <name type="scientific">Paenibacillus tyrfis</name>
    <dbReference type="NCBI Taxonomy" id="1501230"/>
    <lineage>
        <taxon>Bacteria</taxon>
        <taxon>Bacillati</taxon>
        <taxon>Bacillota</taxon>
        <taxon>Bacilli</taxon>
        <taxon>Bacillales</taxon>
        <taxon>Paenibacillaceae</taxon>
        <taxon>Paenibacillus</taxon>
    </lineage>
</organism>
<feature type="transmembrane region" description="Helical" evidence="1">
    <location>
        <begin position="56"/>
        <end position="78"/>
    </location>
</feature>
<dbReference type="eggNOG" id="COG4200">
    <property type="taxonomic scope" value="Bacteria"/>
</dbReference>
<keyword evidence="1" id="KW-0812">Transmembrane</keyword>
<dbReference type="PANTHER" id="PTHR37305">
    <property type="entry name" value="INTEGRAL MEMBRANE PROTEIN-RELATED"/>
    <property type="match status" value="1"/>
</dbReference>
<protein>
    <recommendedName>
        <fullName evidence="4">MrsE</fullName>
    </recommendedName>
</protein>
<evidence type="ECO:0000313" key="2">
    <source>
        <dbReference type="EMBL" id="KEQ26463.1"/>
    </source>
</evidence>